<dbReference type="GO" id="GO:0003677">
    <property type="term" value="F:DNA binding"/>
    <property type="evidence" value="ECO:0007669"/>
    <property type="project" value="UniProtKB-KW"/>
</dbReference>
<dbReference type="Gene3D" id="1.10.10.10">
    <property type="entry name" value="Winged helix-like DNA-binding domain superfamily/Winged helix DNA-binding domain"/>
    <property type="match status" value="1"/>
</dbReference>
<dbReference type="Proteomes" id="UP001139000">
    <property type="component" value="Unassembled WGS sequence"/>
</dbReference>
<evidence type="ECO:0000313" key="6">
    <source>
        <dbReference type="Proteomes" id="UP001139000"/>
    </source>
</evidence>
<dbReference type="SUPFAM" id="SSF46785">
    <property type="entry name" value="Winged helix' DNA-binding domain"/>
    <property type="match status" value="1"/>
</dbReference>
<dbReference type="EMBL" id="JAJTTC010000002">
    <property type="protein sequence ID" value="MCF0062616.1"/>
    <property type="molecule type" value="Genomic_DNA"/>
</dbReference>
<evidence type="ECO:0000256" key="1">
    <source>
        <dbReference type="ARBA" id="ARBA00023015"/>
    </source>
</evidence>
<keyword evidence="6" id="KW-1185">Reference proteome</keyword>
<dbReference type="PROSITE" id="PS51118">
    <property type="entry name" value="HTH_HXLR"/>
    <property type="match status" value="1"/>
</dbReference>
<evidence type="ECO:0000256" key="3">
    <source>
        <dbReference type="ARBA" id="ARBA00023163"/>
    </source>
</evidence>
<protein>
    <submittedName>
        <fullName evidence="5">Helix-turn-helix transcriptional regulator</fullName>
    </submittedName>
</protein>
<gene>
    <name evidence="5" type="ORF">LXM26_14005</name>
</gene>
<keyword evidence="2" id="KW-0238">DNA-binding</keyword>
<dbReference type="Pfam" id="PF01638">
    <property type="entry name" value="HxlR"/>
    <property type="match status" value="1"/>
</dbReference>
<evidence type="ECO:0000259" key="4">
    <source>
        <dbReference type="PROSITE" id="PS51118"/>
    </source>
</evidence>
<name>A0A9X1PPU5_9BACT</name>
<accession>A0A9X1PPU5</accession>
<reference evidence="5" key="1">
    <citation type="submission" date="2021-12" db="EMBL/GenBank/DDBJ databases">
        <title>Novel species in genus Dyadobacter.</title>
        <authorList>
            <person name="Ma C."/>
        </authorList>
    </citation>
    <scope>NUCLEOTIDE SEQUENCE</scope>
    <source>
        <strain evidence="5">LJ419</strain>
    </source>
</reference>
<evidence type="ECO:0000313" key="5">
    <source>
        <dbReference type="EMBL" id="MCF0062616.1"/>
    </source>
</evidence>
<feature type="domain" description="HTH hxlR-type" evidence="4">
    <location>
        <begin position="25"/>
        <end position="124"/>
    </location>
</feature>
<dbReference type="AlphaFoldDB" id="A0A9X1PPU5"/>
<dbReference type="PANTHER" id="PTHR33204">
    <property type="entry name" value="TRANSCRIPTIONAL REGULATOR, MARR FAMILY"/>
    <property type="match status" value="1"/>
</dbReference>
<comment type="caution">
    <text evidence="5">The sequence shown here is derived from an EMBL/GenBank/DDBJ whole genome shotgun (WGS) entry which is preliminary data.</text>
</comment>
<keyword evidence="3" id="KW-0804">Transcription</keyword>
<dbReference type="RefSeq" id="WP_234655713.1">
    <property type="nucleotide sequence ID" value="NZ_CP094997.1"/>
</dbReference>
<dbReference type="InterPro" id="IPR036390">
    <property type="entry name" value="WH_DNA-bd_sf"/>
</dbReference>
<evidence type="ECO:0000256" key="2">
    <source>
        <dbReference type="ARBA" id="ARBA00023125"/>
    </source>
</evidence>
<keyword evidence="1" id="KW-0805">Transcription regulation</keyword>
<dbReference type="InterPro" id="IPR036388">
    <property type="entry name" value="WH-like_DNA-bd_sf"/>
</dbReference>
<proteinExistence type="predicted"/>
<sequence length="136" mass="15683">MENRTNDEHQPLTKARNLSLSQNNFPVTKMLKVIGGKWKILLISAIADECPARFGELKRKMDGVSQAMLTTQLRELERDGIICRKAYAESPPRVEYKLTELGKTLIDVIGVMSDWWQLYLQNQESRIFPELEFADL</sequence>
<organism evidence="5 6">
    <name type="scientific">Dyadobacter chenwenxiniae</name>
    <dbReference type="NCBI Taxonomy" id="2906456"/>
    <lineage>
        <taxon>Bacteria</taxon>
        <taxon>Pseudomonadati</taxon>
        <taxon>Bacteroidota</taxon>
        <taxon>Cytophagia</taxon>
        <taxon>Cytophagales</taxon>
        <taxon>Spirosomataceae</taxon>
        <taxon>Dyadobacter</taxon>
    </lineage>
</organism>
<dbReference type="InterPro" id="IPR002577">
    <property type="entry name" value="HTH_HxlR"/>
</dbReference>